<dbReference type="PRINTS" id="PR01849">
    <property type="entry name" value="UBIQUITINACT"/>
</dbReference>
<evidence type="ECO:0000256" key="7">
    <source>
        <dbReference type="PROSITE-ProRule" id="PRU10132"/>
    </source>
</evidence>
<evidence type="ECO:0000256" key="1">
    <source>
        <dbReference type="ARBA" id="ARBA00004906"/>
    </source>
</evidence>
<dbReference type="Gene3D" id="1.10.10.2660">
    <property type="entry name" value="Ubiquitin-activating enzyme E1, SCCH domain"/>
    <property type="match status" value="1"/>
</dbReference>
<proteinExistence type="inferred from homology"/>
<gene>
    <name evidence="9" type="ORF">GOP47_0017984</name>
</gene>
<dbReference type="Proteomes" id="UP000886520">
    <property type="component" value="Chromosome 17"/>
</dbReference>
<dbReference type="OrthoDB" id="10252231at2759"/>
<organism evidence="9 10">
    <name type="scientific">Adiantum capillus-veneris</name>
    <name type="common">Maidenhair fern</name>
    <dbReference type="NCBI Taxonomy" id="13818"/>
    <lineage>
        <taxon>Eukaryota</taxon>
        <taxon>Viridiplantae</taxon>
        <taxon>Streptophyta</taxon>
        <taxon>Embryophyta</taxon>
        <taxon>Tracheophyta</taxon>
        <taxon>Polypodiopsida</taxon>
        <taxon>Polypodiidae</taxon>
        <taxon>Polypodiales</taxon>
        <taxon>Pteridineae</taxon>
        <taxon>Pteridaceae</taxon>
        <taxon>Vittarioideae</taxon>
        <taxon>Adiantum</taxon>
    </lineage>
</organism>
<dbReference type="AlphaFoldDB" id="A0A9D4UHL8"/>
<dbReference type="InterPro" id="IPR018965">
    <property type="entry name" value="Ub-activating_enz_E1_C"/>
</dbReference>
<keyword evidence="3" id="KW-0436">Ligase</keyword>
<dbReference type="InterPro" id="IPR045886">
    <property type="entry name" value="ThiF/MoeB/HesA"/>
</dbReference>
<evidence type="ECO:0000256" key="4">
    <source>
        <dbReference type="ARBA" id="ARBA00022741"/>
    </source>
</evidence>
<dbReference type="EMBL" id="JABFUD020000017">
    <property type="protein sequence ID" value="KAI5067456.1"/>
    <property type="molecule type" value="Genomic_DNA"/>
</dbReference>
<dbReference type="Gene3D" id="3.10.290.60">
    <property type="entry name" value="Ubiquitin-activating enzyme E1, UFD domain"/>
    <property type="match status" value="1"/>
</dbReference>
<evidence type="ECO:0000256" key="6">
    <source>
        <dbReference type="ARBA" id="ARBA00022840"/>
    </source>
</evidence>
<dbReference type="FunFam" id="2.40.30.180:FF:000002">
    <property type="entry name" value="Ubiquitin-activating enzyme E1 2"/>
    <property type="match status" value="1"/>
</dbReference>
<keyword evidence="4" id="KW-0547">Nucleotide-binding</keyword>
<dbReference type="InterPro" id="IPR042302">
    <property type="entry name" value="E1_FCCH_sf"/>
</dbReference>
<dbReference type="InterPro" id="IPR033127">
    <property type="entry name" value="UBQ-activ_enz_E1_Cys_AS"/>
</dbReference>
<dbReference type="GO" id="GO:0005634">
    <property type="term" value="C:nucleus"/>
    <property type="evidence" value="ECO:0007669"/>
    <property type="project" value="TreeGrafter"/>
</dbReference>
<dbReference type="PANTHER" id="PTHR10953">
    <property type="entry name" value="UBIQUITIN-ACTIVATING ENZYME E1"/>
    <property type="match status" value="1"/>
</dbReference>
<dbReference type="Pfam" id="PF09358">
    <property type="entry name" value="E1_UFD"/>
    <property type="match status" value="1"/>
</dbReference>
<comment type="similarity">
    <text evidence="2">Belongs to the ubiquitin-activating E1 family.</text>
</comment>
<dbReference type="GO" id="GO:0006511">
    <property type="term" value="P:ubiquitin-dependent protein catabolic process"/>
    <property type="evidence" value="ECO:0007669"/>
    <property type="project" value="TreeGrafter"/>
</dbReference>
<dbReference type="Pfam" id="PF10585">
    <property type="entry name" value="UBA_E1_SCCH"/>
    <property type="match status" value="1"/>
</dbReference>
<evidence type="ECO:0000256" key="2">
    <source>
        <dbReference type="ARBA" id="ARBA00005673"/>
    </source>
</evidence>
<evidence type="ECO:0000256" key="5">
    <source>
        <dbReference type="ARBA" id="ARBA00022786"/>
    </source>
</evidence>
<name>A0A9D4UHL8_ADICA</name>
<dbReference type="Gene3D" id="3.40.50.720">
    <property type="entry name" value="NAD(P)-binding Rossmann-like Domain"/>
    <property type="match status" value="1"/>
</dbReference>
<evidence type="ECO:0000259" key="8">
    <source>
        <dbReference type="SMART" id="SM00985"/>
    </source>
</evidence>
<evidence type="ECO:0000313" key="9">
    <source>
        <dbReference type="EMBL" id="KAI5067456.1"/>
    </source>
</evidence>
<dbReference type="InterPro" id="IPR038252">
    <property type="entry name" value="UBA_E1_C_sf"/>
</dbReference>
<dbReference type="SUPFAM" id="SSF69572">
    <property type="entry name" value="Activating enzymes of the ubiquitin-like proteins"/>
    <property type="match status" value="2"/>
</dbReference>
<dbReference type="Pfam" id="PF00899">
    <property type="entry name" value="ThiF"/>
    <property type="match status" value="2"/>
</dbReference>
<reference evidence="9" key="1">
    <citation type="submission" date="2021-01" db="EMBL/GenBank/DDBJ databases">
        <title>Adiantum capillus-veneris genome.</title>
        <authorList>
            <person name="Fang Y."/>
            <person name="Liao Q."/>
        </authorList>
    </citation>
    <scope>NUCLEOTIDE SEQUENCE</scope>
    <source>
        <strain evidence="9">H3</strain>
        <tissue evidence="9">Leaf</tissue>
    </source>
</reference>
<dbReference type="Gene3D" id="2.40.30.180">
    <property type="entry name" value="Ubiquitin-activating enzyme E1, FCCH domain"/>
    <property type="match status" value="1"/>
</dbReference>
<keyword evidence="5" id="KW-0833">Ubl conjugation pathway</keyword>
<dbReference type="GO" id="GO:0005524">
    <property type="term" value="F:ATP binding"/>
    <property type="evidence" value="ECO:0007669"/>
    <property type="project" value="UniProtKB-KW"/>
</dbReference>
<dbReference type="SMART" id="SM00985">
    <property type="entry name" value="UBA_e1_C"/>
    <property type="match status" value="1"/>
</dbReference>
<protein>
    <recommendedName>
        <fullName evidence="8">Ubiquitin-activating enzyme E1 C-terminal domain-containing protein</fullName>
    </recommendedName>
</protein>
<evidence type="ECO:0000313" key="10">
    <source>
        <dbReference type="Proteomes" id="UP000886520"/>
    </source>
</evidence>
<dbReference type="InterPro" id="IPR000011">
    <property type="entry name" value="UBQ/SUMO-activ_enz_E1-like"/>
</dbReference>
<dbReference type="GO" id="GO:0004839">
    <property type="term" value="F:ubiquitin activating enzyme activity"/>
    <property type="evidence" value="ECO:0007669"/>
    <property type="project" value="TreeGrafter"/>
</dbReference>
<dbReference type="Gene3D" id="3.50.50.80">
    <property type="entry name" value="Ubiquitin-activating enzyme E1, inactive adenylation domain, subdomain 1"/>
    <property type="match status" value="1"/>
</dbReference>
<dbReference type="GO" id="GO:0006974">
    <property type="term" value="P:DNA damage response"/>
    <property type="evidence" value="ECO:0007669"/>
    <property type="project" value="TreeGrafter"/>
</dbReference>
<dbReference type="InterPro" id="IPR042063">
    <property type="entry name" value="Ubi_acti_E1_SCCH"/>
</dbReference>
<dbReference type="InterPro" id="IPR000594">
    <property type="entry name" value="ThiF_NAD_FAD-bd"/>
</dbReference>
<dbReference type="InterPro" id="IPR035985">
    <property type="entry name" value="Ubiquitin-activating_enz"/>
</dbReference>
<dbReference type="PANTHER" id="PTHR10953:SF246">
    <property type="entry name" value="UBIQUITIN ACTIVATING ENZYME"/>
    <property type="match status" value="1"/>
</dbReference>
<dbReference type="PROSITE" id="PS00865">
    <property type="entry name" value="UBIQUITIN_ACTIVAT_2"/>
    <property type="match status" value="1"/>
</dbReference>
<sequence length="1100" mass="121312">MVTMELDRDSGLQVAASTPMDELQYSRLIFALGYDAVHSLRQSRALIVGCKGLGAEIAKNLLLSGIAGIGLVDEEVVCMADLGCNFCLHESDVGRNRAVSVANSLRELNPSADVDVITEPSIEASLSDYNIVAATSGTLPDLIRLSWLCRKVNIPFIASQTHGVFSFVFADLGDTYVFKDEPKEQSSLLLVANITQDNPATVTIVEEQRLGLDDGDEVTFSGIKGMEELNQGGSYKVTITGTHTFSIPLDTCAFGRYLSGGHVEKVLPSKRIHFAPLESSLPHPTFSAMDNPELSKQPHFHVALQAIDEYVRLSKRDGLDFSGHWLVEADIEKIVARGKDIWQCSGFLKSKGCGSDVVVCPQQGEKLSTLEIDPAIKGGASQNLNQALGVSGGSIEQVSILADESRVNKFGSFDEQLLRILVQTLDVELCPLVAITGGFAAQEVIKVLGKVFMPLHQWIYLDAVDCLPPEPQSGIEKNPLQSRYDRQISLFGKEFQHKLGSLEWLVVGAGGIGCEVLKNLVLMGVGCNSSGSISIADMDRISKPNYSDQLLYHIDDLGKQKASTAGRALRKINPQAQVHTFQEKFDVETENIFDSAFFQSVSGVFSAVDTASARLYIDMRCVTFRRPLIDGGKHGMKGSVQVFIPFQSEMYASTRDPPEFKESPICTLRNFPYSTEHTLRWAVDTFESLFKQRPLDVNAYLSNRDFQDSVKKANPSARLPILETLCDALSRHKPLSFAACIHWARLQFEDLFSNSIKQLSFNFPKDMTTTAGAPFWSGTKRAPVPITFNVMEPLHYNFIVAAANLQATVYGLKGCQDRVLFLDVLRNVNVPAFQPKEGIKIATSDGDLRSGGQQKSFLSSEDNDAVERCDVLMQELPTPASLAGYRLTPIEFEKDDEQNFHVEFVSAAANLRAQNYGIPTSDLLQARLVGGRAIPSVVTATSVIGGMMCLELYKLVLQKPLECFKHSYVNLAVPFIATAEPIRAIVNRVERNDHPPLLWTLWDKFEMSCVGMSLETFLREFKQQYGLEITMLSYGKSLLYAEFVPRKKLQERMPLTLLDLITTIAKVTIPATENRVVFSVSCSDASDNDVDVPDVLVAVR</sequence>
<feature type="active site" description="Glycyl thioester intermediate" evidence="7">
    <location>
        <position position="666"/>
    </location>
</feature>
<keyword evidence="6" id="KW-0067">ATP-binding</keyword>
<dbReference type="FunFam" id="3.10.290.60:FF:000001">
    <property type="entry name" value="Ubiquitin-activating enzyme E1 2"/>
    <property type="match status" value="1"/>
</dbReference>
<keyword evidence="10" id="KW-1185">Reference proteome</keyword>
<feature type="domain" description="Ubiquitin-activating enzyme E1 C-terminal" evidence="8">
    <location>
        <begin position="964"/>
        <end position="1095"/>
    </location>
</feature>
<comment type="pathway">
    <text evidence="1">Protein modification; protein ubiquitination.</text>
</comment>
<dbReference type="Gene3D" id="3.40.50.12550">
    <property type="entry name" value="Ubiquitin-activating enzyme E1, inactive adenylation domain, subdomain 2"/>
    <property type="match status" value="1"/>
</dbReference>
<dbReference type="InterPro" id="IPR042449">
    <property type="entry name" value="Ub-E1_IAD_1"/>
</dbReference>
<dbReference type="GO" id="GO:0005737">
    <property type="term" value="C:cytoplasm"/>
    <property type="evidence" value="ECO:0007669"/>
    <property type="project" value="TreeGrafter"/>
</dbReference>
<comment type="caution">
    <text evidence="9">The sequence shown here is derived from an EMBL/GenBank/DDBJ whole genome shotgun (WGS) entry which is preliminary data.</text>
</comment>
<accession>A0A9D4UHL8</accession>
<dbReference type="InterPro" id="IPR019572">
    <property type="entry name" value="UBA_E1_SCCH"/>
</dbReference>
<evidence type="ECO:0000256" key="3">
    <source>
        <dbReference type="ARBA" id="ARBA00022598"/>
    </source>
</evidence>